<reference evidence="1 2" key="1">
    <citation type="journal article" date="2013" name="Genome Biol.">
        <title>Genome of Acanthamoeba castellanii highlights extensive lateral gene transfer and early evolution of tyrosine kinase signaling.</title>
        <authorList>
            <person name="Clarke M."/>
            <person name="Lohan A.J."/>
            <person name="Liu B."/>
            <person name="Lagkouvardos I."/>
            <person name="Roy S."/>
            <person name="Zafar N."/>
            <person name="Bertelli C."/>
            <person name="Schilde C."/>
            <person name="Kianianmomeni A."/>
            <person name="Burglin T.R."/>
            <person name="Frech C."/>
            <person name="Turcotte B."/>
            <person name="Kopec K.O."/>
            <person name="Synnott J.M."/>
            <person name="Choo C."/>
            <person name="Paponov I."/>
            <person name="Finkler A."/>
            <person name="Soon Heng Tan C."/>
            <person name="Hutchins A.P."/>
            <person name="Weinmeier T."/>
            <person name="Rattei T."/>
            <person name="Chu J.S."/>
            <person name="Gimenez G."/>
            <person name="Irimia M."/>
            <person name="Rigden D.J."/>
            <person name="Fitzpatrick D.A."/>
            <person name="Lorenzo-Morales J."/>
            <person name="Bateman A."/>
            <person name="Chiu C.H."/>
            <person name="Tang P."/>
            <person name="Hegemann P."/>
            <person name="Fromm H."/>
            <person name="Raoult D."/>
            <person name="Greub G."/>
            <person name="Miranda-Saavedra D."/>
            <person name="Chen N."/>
            <person name="Nash P."/>
            <person name="Ginger M.L."/>
            <person name="Horn M."/>
            <person name="Schaap P."/>
            <person name="Caler L."/>
            <person name="Loftus B."/>
        </authorList>
    </citation>
    <scope>NUCLEOTIDE SEQUENCE [LARGE SCALE GENOMIC DNA]</scope>
    <source>
        <strain evidence="1 2">Neff</strain>
    </source>
</reference>
<dbReference type="EMBL" id="KB007900">
    <property type="protein sequence ID" value="ELR21837.1"/>
    <property type="molecule type" value="Genomic_DNA"/>
</dbReference>
<name>L8H9B3_ACACF</name>
<gene>
    <name evidence="1" type="ORF">ACA1_386460</name>
</gene>
<proteinExistence type="predicted"/>
<dbReference type="KEGG" id="acan:ACA1_386460"/>
<evidence type="ECO:0000313" key="2">
    <source>
        <dbReference type="Proteomes" id="UP000011083"/>
    </source>
</evidence>
<dbReference type="VEuPathDB" id="AmoebaDB:ACA1_386460"/>
<dbReference type="AlphaFoldDB" id="L8H9B3"/>
<sequence>MDVTFKVRMPNKEQLHTAYCAYFCNCPKMRPHMDLKAHTFNFSCMPEDILNKSKQFVMLICKSRSQASCTTIEGMLNHTLNHKCIIEVVTNCLCEAKEFKAKARSDLESTRSDPSNAIIALNNILASN</sequence>
<accession>L8H9B3</accession>
<keyword evidence="2" id="KW-1185">Reference proteome</keyword>
<dbReference type="GeneID" id="14922752"/>
<dbReference type="RefSeq" id="XP_004347219.1">
    <property type="nucleotide sequence ID" value="XM_004347169.1"/>
</dbReference>
<evidence type="ECO:0000313" key="1">
    <source>
        <dbReference type="EMBL" id="ELR21837.1"/>
    </source>
</evidence>
<protein>
    <submittedName>
        <fullName evidence="1">Uncharacterized protein</fullName>
    </submittedName>
</protein>
<organism evidence="1 2">
    <name type="scientific">Acanthamoeba castellanii (strain ATCC 30010 / Neff)</name>
    <dbReference type="NCBI Taxonomy" id="1257118"/>
    <lineage>
        <taxon>Eukaryota</taxon>
        <taxon>Amoebozoa</taxon>
        <taxon>Discosea</taxon>
        <taxon>Longamoebia</taxon>
        <taxon>Centramoebida</taxon>
        <taxon>Acanthamoebidae</taxon>
        <taxon>Acanthamoeba</taxon>
    </lineage>
</organism>
<dbReference type="Proteomes" id="UP000011083">
    <property type="component" value="Unassembled WGS sequence"/>
</dbReference>